<name>A0ABT2EMR5_9BACT</name>
<proteinExistence type="predicted"/>
<dbReference type="Pfam" id="PF14871">
    <property type="entry name" value="GHL6"/>
    <property type="match status" value="1"/>
</dbReference>
<evidence type="ECO:0000313" key="2">
    <source>
        <dbReference type="EMBL" id="MCS3918716.1"/>
    </source>
</evidence>
<dbReference type="Pfam" id="PF06283">
    <property type="entry name" value="ThuA"/>
    <property type="match status" value="1"/>
</dbReference>
<evidence type="ECO:0000313" key="3">
    <source>
        <dbReference type="Proteomes" id="UP001204798"/>
    </source>
</evidence>
<accession>A0ABT2EMR5</accession>
<dbReference type="RefSeq" id="WP_259094745.1">
    <property type="nucleotide sequence ID" value="NZ_CP130454.1"/>
</dbReference>
<dbReference type="InterPro" id="IPR017853">
    <property type="entry name" value="GH"/>
</dbReference>
<dbReference type="SUPFAM" id="SSF51445">
    <property type="entry name" value="(Trans)glycosidases"/>
    <property type="match status" value="1"/>
</dbReference>
<dbReference type="InterPro" id="IPR029062">
    <property type="entry name" value="Class_I_gatase-like"/>
</dbReference>
<comment type="caution">
    <text evidence="2">The sequence shown here is derived from an EMBL/GenBank/DDBJ whole genome shotgun (WGS) entry which is preliminary data.</text>
</comment>
<dbReference type="Proteomes" id="UP001204798">
    <property type="component" value="Unassembled WGS sequence"/>
</dbReference>
<gene>
    <name evidence="2" type="ORF">M2350_001116</name>
</gene>
<reference evidence="2 3" key="1">
    <citation type="submission" date="2022-08" db="EMBL/GenBank/DDBJ databases">
        <title>Bacterial and archaeal communities from various locations to study Microbial Dark Matter (Phase II).</title>
        <authorList>
            <person name="Stepanauskas R."/>
        </authorList>
    </citation>
    <scope>NUCLEOTIDE SEQUENCE [LARGE SCALE GENOMIC DNA]</scope>
    <source>
        <strain evidence="2 3">PD1</strain>
    </source>
</reference>
<dbReference type="SUPFAM" id="SSF52317">
    <property type="entry name" value="Class I glutamine amidotransferase-like"/>
    <property type="match status" value="1"/>
</dbReference>
<dbReference type="InterPro" id="IPR028212">
    <property type="entry name" value="GHL6"/>
</dbReference>
<keyword evidence="3" id="KW-1185">Reference proteome</keyword>
<evidence type="ECO:0000259" key="1">
    <source>
        <dbReference type="Pfam" id="PF06283"/>
    </source>
</evidence>
<sequence>MRSNESWFDKVMRWGQVNLKEDDPLTLDVDFWKRYWQRTKIHGVTINAGVGVAYYPTKIPLHRKAKFLGERDVFGELVAAARQLGLRVLARLDPNWGHEELYKAHPDWFLTDAEGKPRQRGQATPTASEPQFLSATPFAQHDVLYSTCWNSPFHREFVPAVMTEIMERYDVDGFFTNGWPPTNWHPVDMSLVCYCPHCLEKWRKRGHERYPEKPDPSDPLWRDFVLFVQESIEEVQTLWTEHTKRLKPSAVFIWNSHGSLSTGLRWEKFVQLADLLNDDSQGRRVGEPLWVSGRCGKVMMAVAEGKPVLRITGVWQLGQPLVRHIAKPAAETTLFSAEAVANGQRLWWHVLGAELYDRRWLEPVADYFSWLAEIEPYLRNIESLADVAVVWSPQTFWLSSWTNMRPSPTDAFNGWYQVLLEGRIPFDLLPEWKLATETIRRYKVLILPSQTCLRQESLDALKEFVASGGGLVACFEAGTKNLWGEKHDIGKWSELMGVLRVDEPPPPLRHCYLRISDQQSSHPLLNGFDDTDILPGATYLSRVEKAEDTEALCDFVPTYPVHPPEKVYPDPKQTGLPLTFCRERNGRSVYLAMDFDAAFWRSRLPDHKRLLLNAINWVRKGEPLPVTVIGNGLLDVTIWRQEKSITVHLVNLNTPNLFGGPITEIVPVGRQDLKVALPEGTKPIGVKLLRAKSDVHVTLQGNELTVTVPQVLDHEVVAIELG</sequence>
<dbReference type="Gene3D" id="3.40.50.880">
    <property type="match status" value="1"/>
</dbReference>
<dbReference type="CDD" id="cd03143">
    <property type="entry name" value="A4_beta-galactosidase_middle_domain"/>
    <property type="match status" value="1"/>
</dbReference>
<feature type="domain" description="ThuA-like" evidence="1">
    <location>
        <begin position="431"/>
        <end position="618"/>
    </location>
</feature>
<dbReference type="InterPro" id="IPR029010">
    <property type="entry name" value="ThuA-like"/>
</dbReference>
<dbReference type="EMBL" id="JANUCP010000002">
    <property type="protein sequence ID" value="MCS3918716.1"/>
    <property type="molecule type" value="Genomic_DNA"/>
</dbReference>
<dbReference type="Gene3D" id="3.20.20.80">
    <property type="entry name" value="Glycosidases"/>
    <property type="match status" value="1"/>
</dbReference>
<organism evidence="2 3">
    <name type="scientific">Candidatus Fervidibacter sacchari</name>
    <dbReference type="NCBI Taxonomy" id="1448929"/>
    <lineage>
        <taxon>Bacteria</taxon>
        <taxon>Candidatus Fervidibacterota</taxon>
        <taxon>Candidatus Fervidibacter</taxon>
    </lineage>
</organism>
<protein>
    <recommendedName>
        <fullName evidence="1">ThuA-like domain-containing protein</fullName>
    </recommendedName>
</protein>